<name>A0AAD9ZHV5_9LECA</name>
<protein>
    <recommendedName>
        <fullName evidence="5">NAD(P)-binding protein</fullName>
    </recommendedName>
</protein>
<dbReference type="EMBL" id="JASNWA010000002">
    <property type="protein sequence ID" value="KAK3179429.1"/>
    <property type="molecule type" value="Genomic_DNA"/>
</dbReference>
<proteinExistence type="inferred from homology"/>
<dbReference type="Proteomes" id="UP001276659">
    <property type="component" value="Unassembled WGS sequence"/>
</dbReference>
<dbReference type="Pfam" id="PF00106">
    <property type="entry name" value="adh_short"/>
    <property type="match status" value="1"/>
</dbReference>
<evidence type="ECO:0000313" key="3">
    <source>
        <dbReference type="EMBL" id="KAK3179429.1"/>
    </source>
</evidence>
<reference evidence="3" key="1">
    <citation type="submission" date="2022-11" db="EMBL/GenBank/DDBJ databases">
        <title>Chromosomal genome sequence assembly and mating type (MAT) locus characterization of the leprose asexual lichenized fungus Lepraria neglecta (Nyl.) Erichsen.</title>
        <authorList>
            <person name="Allen J.L."/>
            <person name="Pfeffer B."/>
        </authorList>
    </citation>
    <scope>NUCLEOTIDE SEQUENCE</scope>
    <source>
        <strain evidence="3">Allen 5258</strain>
    </source>
</reference>
<dbReference type="PRINTS" id="PR00081">
    <property type="entry name" value="GDHRDH"/>
</dbReference>
<dbReference type="InterPro" id="IPR002347">
    <property type="entry name" value="SDR_fam"/>
</dbReference>
<dbReference type="SUPFAM" id="SSF51735">
    <property type="entry name" value="NAD(P)-binding Rossmann-fold domains"/>
    <property type="match status" value="1"/>
</dbReference>
<keyword evidence="4" id="KW-1185">Reference proteome</keyword>
<dbReference type="GO" id="GO:0016491">
    <property type="term" value="F:oxidoreductase activity"/>
    <property type="evidence" value="ECO:0007669"/>
    <property type="project" value="UniProtKB-KW"/>
</dbReference>
<dbReference type="InterPro" id="IPR036291">
    <property type="entry name" value="NAD(P)-bd_dom_sf"/>
</dbReference>
<keyword evidence="2" id="KW-0560">Oxidoreductase</keyword>
<sequence length="357" mass="38868">MSNSTVSKLDFYRDFILSMISIVFGRLYPSLKVPFVDLSSNTAIITGGNSGIGLQIALEMARQGATVYLACRNPSKAMQAASEIAQRIPASSGHVHVLSLDTSSLSSVRSFAEMVRNLNTKIDLLFHNAGIGGSTPGKDFTSEGFPLHYTTNFLGSFLLTHLLEPYLADDARVILTSSTGQYNGTFSSTFSLNSIKEHLEPGFHAPVAAVKAGKTTADSDVYFAFTKLLQDHIDRKAKEAGNKPKRIVHAFAPGFTMTPIFGKYTVKNFWDDPPFWILTVTTFLATDVSQGAATAVWLASTQDDVVVGEGNGGGYWDRITRRLSSVDMMDQDIVERMWLRWEADAGIDGGDDGLQAL</sequence>
<dbReference type="PANTHER" id="PTHR24320">
    <property type="entry name" value="RETINOL DEHYDROGENASE"/>
    <property type="match status" value="1"/>
</dbReference>
<evidence type="ECO:0000256" key="1">
    <source>
        <dbReference type="ARBA" id="ARBA00006484"/>
    </source>
</evidence>
<dbReference type="PANTHER" id="PTHR24320:SF152">
    <property type="entry name" value="SHORT-CHAIN DEHYDROGENASE_REDUCTASE FAMILY PROTEIN"/>
    <property type="match status" value="1"/>
</dbReference>
<dbReference type="Gene3D" id="3.40.50.720">
    <property type="entry name" value="NAD(P)-binding Rossmann-like Domain"/>
    <property type="match status" value="1"/>
</dbReference>
<comment type="similarity">
    <text evidence="1">Belongs to the short-chain dehydrogenases/reductases (SDR) family.</text>
</comment>
<dbReference type="AlphaFoldDB" id="A0AAD9ZHV5"/>
<comment type="caution">
    <text evidence="3">The sequence shown here is derived from an EMBL/GenBank/DDBJ whole genome shotgun (WGS) entry which is preliminary data.</text>
</comment>
<gene>
    <name evidence="3" type="ORF">OEA41_005551</name>
</gene>
<evidence type="ECO:0008006" key="5">
    <source>
        <dbReference type="Google" id="ProtNLM"/>
    </source>
</evidence>
<organism evidence="3 4">
    <name type="scientific">Lepraria neglecta</name>
    <dbReference type="NCBI Taxonomy" id="209136"/>
    <lineage>
        <taxon>Eukaryota</taxon>
        <taxon>Fungi</taxon>
        <taxon>Dikarya</taxon>
        <taxon>Ascomycota</taxon>
        <taxon>Pezizomycotina</taxon>
        <taxon>Lecanoromycetes</taxon>
        <taxon>OSLEUM clade</taxon>
        <taxon>Lecanoromycetidae</taxon>
        <taxon>Lecanorales</taxon>
        <taxon>Lecanorineae</taxon>
        <taxon>Stereocaulaceae</taxon>
        <taxon>Lepraria</taxon>
    </lineage>
</organism>
<evidence type="ECO:0000256" key="2">
    <source>
        <dbReference type="ARBA" id="ARBA00023002"/>
    </source>
</evidence>
<accession>A0AAD9ZHV5</accession>
<evidence type="ECO:0000313" key="4">
    <source>
        <dbReference type="Proteomes" id="UP001276659"/>
    </source>
</evidence>